<protein>
    <recommendedName>
        <fullName evidence="1">DUF732 domain-containing protein</fullName>
    </recommendedName>
</protein>
<feature type="domain" description="DUF732" evidence="1">
    <location>
        <begin position="99"/>
        <end position="143"/>
    </location>
</feature>
<dbReference type="Proteomes" id="UP000467193">
    <property type="component" value="Chromosome"/>
</dbReference>
<evidence type="ECO:0000259" key="1">
    <source>
        <dbReference type="Pfam" id="PF05305"/>
    </source>
</evidence>
<dbReference type="EMBL" id="AP022588">
    <property type="protein sequence ID" value="BBY26540.1"/>
    <property type="molecule type" value="Genomic_DNA"/>
</dbReference>
<dbReference type="InterPro" id="IPR007969">
    <property type="entry name" value="DUF732"/>
</dbReference>
<accession>A0A7I7QKB1</accession>
<reference evidence="2 3" key="1">
    <citation type="journal article" date="2019" name="Emerg. Microbes Infect.">
        <title>Comprehensive subspecies identification of 175 nontuberculous mycobacteria species based on 7547 genomic profiles.</title>
        <authorList>
            <person name="Matsumoto Y."/>
            <person name="Kinjo T."/>
            <person name="Motooka D."/>
            <person name="Nabeya D."/>
            <person name="Jung N."/>
            <person name="Uechi K."/>
            <person name="Horii T."/>
            <person name="Iida T."/>
            <person name="Fujita J."/>
            <person name="Nakamura S."/>
        </authorList>
    </citation>
    <scope>NUCLEOTIDE SEQUENCE [LARGE SCALE GENOMIC DNA]</scope>
    <source>
        <strain evidence="2 3">JCM 17899</strain>
    </source>
</reference>
<gene>
    <name evidence="2" type="ORF">MSEDJ_06360</name>
</gene>
<proteinExistence type="predicted"/>
<dbReference type="KEGG" id="msei:MSEDJ_06360"/>
<organism evidence="2 3">
    <name type="scientific">Mycolicibacterium sediminis</name>
    <dbReference type="NCBI Taxonomy" id="1286180"/>
    <lineage>
        <taxon>Bacteria</taxon>
        <taxon>Bacillati</taxon>
        <taxon>Actinomycetota</taxon>
        <taxon>Actinomycetes</taxon>
        <taxon>Mycobacteriales</taxon>
        <taxon>Mycobacteriaceae</taxon>
        <taxon>Mycolicibacterium</taxon>
    </lineage>
</organism>
<name>A0A7I7QKB1_9MYCO</name>
<dbReference type="Pfam" id="PF05305">
    <property type="entry name" value="DUF732"/>
    <property type="match status" value="1"/>
</dbReference>
<dbReference type="AlphaFoldDB" id="A0A7I7QKB1"/>
<sequence length="182" mass="18787">MDVVRDEGAPTAGASRRWCELHRCSRLRSTGAALPMSLVVAFAALSVSACGMSGEDVIATMGLPTSATAGPGSDAQAISQMPPGQTGGVAGAIQVTPKQRAYLDALTRGGVDPSSELTALSIGSYVCQAHAAHQSDQAVWDFVVPMVRDDVRDSTPGSEPLPAGQVDSVTADYIRIATDRLC</sequence>
<keyword evidence="3" id="KW-1185">Reference proteome</keyword>
<evidence type="ECO:0000313" key="2">
    <source>
        <dbReference type="EMBL" id="BBY26540.1"/>
    </source>
</evidence>
<evidence type="ECO:0000313" key="3">
    <source>
        <dbReference type="Proteomes" id="UP000467193"/>
    </source>
</evidence>